<dbReference type="Proteomes" id="UP001142372">
    <property type="component" value="Unassembled WGS sequence"/>
</dbReference>
<name>A0A9W6HBB5_9MICO</name>
<evidence type="ECO:0000256" key="2">
    <source>
        <dbReference type="SAM" id="Phobius"/>
    </source>
</evidence>
<dbReference type="PANTHER" id="PTHR35007:SF4">
    <property type="entry name" value="CONSERVED TRANSMEMBRANE PROTEIN-RELATED"/>
    <property type="match status" value="1"/>
</dbReference>
<keyword evidence="2" id="KW-0472">Membrane</keyword>
<keyword evidence="4" id="KW-1185">Reference proteome</keyword>
<protein>
    <recommendedName>
        <fullName evidence="5">Pilus assembly protein TadB</fullName>
    </recommendedName>
</protein>
<accession>A0A9W6HBB5</accession>
<gene>
    <name evidence="3" type="ORF">GCM10017584_23410</name>
</gene>
<feature type="transmembrane region" description="Helical" evidence="2">
    <location>
        <begin position="184"/>
        <end position="202"/>
    </location>
</feature>
<feature type="compositionally biased region" description="Low complexity" evidence="1">
    <location>
        <begin position="74"/>
        <end position="83"/>
    </location>
</feature>
<evidence type="ECO:0000256" key="1">
    <source>
        <dbReference type="SAM" id="MobiDB-lite"/>
    </source>
</evidence>
<feature type="region of interest" description="Disordered" evidence="1">
    <location>
        <begin position="72"/>
        <end position="99"/>
    </location>
</feature>
<dbReference type="AlphaFoldDB" id="A0A9W6HBB5"/>
<proteinExistence type="predicted"/>
<reference evidence="3" key="1">
    <citation type="journal article" date="2014" name="Int. J. Syst. Evol. Microbiol.">
        <title>Complete genome sequence of Corynebacterium casei LMG S-19264T (=DSM 44701T), isolated from a smear-ripened cheese.</title>
        <authorList>
            <consortium name="US DOE Joint Genome Institute (JGI-PGF)"/>
            <person name="Walter F."/>
            <person name="Albersmeier A."/>
            <person name="Kalinowski J."/>
            <person name="Ruckert C."/>
        </authorList>
    </citation>
    <scope>NUCLEOTIDE SEQUENCE</scope>
    <source>
        <strain evidence="3">VKM Ac-1401</strain>
    </source>
</reference>
<sequence>MRPGRSSDEVATTVDRLATLLEAGVAPESAWQYVGEFTHNATVSAIARTIAAGVRPVDALTRILGARSERVPTPMAMPMPRGSPSRRRRSAPTSPGMADESMLPWRTVGAAWFVADAAGASLAPSLRQLAAAARDRAETEREIALGLAGPLATARLVGWLPLLGLALGVLMGVDVIGALLGGPIGWGLLIAGGSLALAGRFWTRALRRRALPTGEAPGCDLDLVAVALSGGVSVDRAIALVREGFARYEVPAGDSSGLNDTLALAERAGAPAVDLLRSSAQQARRDARVDGMQVAAALGVRLMLPLGICVLPSFMLIGVAPMVLSIVSSTVGAM</sequence>
<dbReference type="PANTHER" id="PTHR35007">
    <property type="entry name" value="INTEGRAL MEMBRANE PROTEIN-RELATED"/>
    <property type="match status" value="1"/>
</dbReference>
<keyword evidence="2" id="KW-1133">Transmembrane helix</keyword>
<reference evidence="3" key="2">
    <citation type="submission" date="2023-01" db="EMBL/GenBank/DDBJ databases">
        <authorList>
            <person name="Sun Q."/>
            <person name="Evtushenko L."/>
        </authorList>
    </citation>
    <scope>NUCLEOTIDE SEQUENCE</scope>
    <source>
        <strain evidence="3">VKM Ac-1401</strain>
    </source>
</reference>
<keyword evidence="2" id="KW-0812">Transmembrane</keyword>
<organism evidence="3 4">
    <name type="scientific">Leifsonia poae</name>
    <dbReference type="NCBI Taxonomy" id="110933"/>
    <lineage>
        <taxon>Bacteria</taxon>
        <taxon>Bacillati</taxon>
        <taxon>Actinomycetota</taxon>
        <taxon>Actinomycetes</taxon>
        <taxon>Micrococcales</taxon>
        <taxon>Microbacteriaceae</taxon>
        <taxon>Leifsonia</taxon>
    </lineage>
</organism>
<feature type="transmembrane region" description="Helical" evidence="2">
    <location>
        <begin position="302"/>
        <end position="327"/>
    </location>
</feature>
<evidence type="ECO:0008006" key="5">
    <source>
        <dbReference type="Google" id="ProtNLM"/>
    </source>
</evidence>
<dbReference type="EMBL" id="BSEN01000011">
    <property type="protein sequence ID" value="GLJ76767.1"/>
    <property type="molecule type" value="Genomic_DNA"/>
</dbReference>
<evidence type="ECO:0000313" key="3">
    <source>
        <dbReference type="EMBL" id="GLJ76767.1"/>
    </source>
</evidence>
<comment type="caution">
    <text evidence="3">The sequence shown here is derived from an EMBL/GenBank/DDBJ whole genome shotgun (WGS) entry which is preliminary data.</text>
</comment>
<dbReference type="RefSeq" id="WP_271177427.1">
    <property type="nucleotide sequence ID" value="NZ_BAAAJO010000009.1"/>
</dbReference>
<evidence type="ECO:0000313" key="4">
    <source>
        <dbReference type="Proteomes" id="UP001142372"/>
    </source>
</evidence>